<gene>
    <name evidence="3" type="ORF">NSJP_0417</name>
</gene>
<dbReference type="Pfam" id="PF02594">
    <property type="entry name" value="DUF167"/>
    <property type="match status" value="1"/>
</dbReference>
<dbReference type="Gene3D" id="3.30.1200.10">
    <property type="entry name" value="YggU-like"/>
    <property type="match status" value="1"/>
</dbReference>
<reference evidence="3 4" key="1">
    <citation type="submission" date="2017-03" db="EMBL/GenBank/DDBJ databases">
        <authorList>
            <person name="Afonso C.L."/>
            <person name="Miller P.J."/>
            <person name="Scott M.A."/>
            <person name="Spackman E."/>
            <person name="Goraichik I."/>
            <person name="Dimitrov K.M."/>
            <person name="Suarez D.L."/>
            <person name="Swayne D.E."/>
        </authorList>
    </citation>
    <scope>NUCLEOTIDE SEQUENCE [LARGE SCALE GENOMIC DNA]</scope>
    <source>
        <strain evidence="3">Genome sequencing of Nitrospira japonica strain NJ11</strain>
    </source>
</reference>
<organism evidence="3 4">
    <name type="scientific">Nitrospira japonica</name>
    <dbReference type="NCBI Taxonomy" id="1325564"/>
    <lineage>
        <taxon>Bacteria</taxon>
        <taxon>Pseudomonadati</taxon>
        <taxon>Nitrospirota</taxon>
        <taxon>Nitrospiria</taxon>
        <taxon>Nitrospirales</taxon>
        <taxon>Nitrospiraceae</taxon>
        <taxon>Nitrospira</taxon>
    </lineage>
</organism>
<dbReference type="InterPro" id="IPR003746">
    <property type="entry name" value="DUF167"/>
</dbReference>
<dbReference type="KEGG" id="nja:NSJP_0417"/>
<dbReference type="HAMAP" id="MF_00634">
    <property type="entry name" value="UPF0235"/>
    <property type="match status" value="1"/>
</dbReference>
<comment type="similarity">
    <text evidence="1 2">Belongs to the UPF0235 family.</text>
</comment>
<proteinExistence type="inferred from homology"/>
<dbReference type="Proteomes" id="UP000192042">
    <property type="component" value="Chromosome I"/>
</dbReference>
<dbReference type="OrthoDB" id="9801972at2"/>
<evidence type="ECO:0000256" key="1">
    <source>
        <dbReference type="ARBA" id="ARBA00010364"/>
    </source>
</evidence>
<dbReference type="SMART" id="SM01152">
    <property type="entry name" value="DUF167"/>
    <property type="match status" value="1"/>
</dbReference>
<accession>A0A1W1I144</accession>
<name>A0A1W1I144_9BACT</name>
<dbReference type="GO" id="GO:0005737">
    <property type="term" value="C:cytoplasm"/>
    <property type="evidence" value="ECO:0007669"/>
    <property type="project" value="TreeGrafter"/>
</dbReference>
<dbReference type="STRING" id="1325564.NSJP_0417"/>
<evidence type="ECO:0000313" key="4">
    <source>
        <dbReference type="Proteomes" id="UP000192042"/>
    </source>
</evidence>
<dbReference type="NCBIfam" id="TIGR00251">
    <property type="entry name" value="DUF167 family protein"/>
    <property type="match status" value="1"/>
</dbReference>
<dbReference type="SUPFAM" id="SSF69786">
    <property type="entry name" value="YggU-like"/>
    <property type="match status" value="1"/>
</dbReference>
<evidence type="ECO:0000313" key="3">
    <source>
        <dbReference type="EMBL" id="SLM46589.1"/>
    </source>
</evidence>
<sequence>MTTSLLCDGKDGTVLTIHLQPKSSRTAWVGKRGDALKVRVAAAPVDGEANDALIAFLAGEFDVAARAISIESGFTGRRKRLLIRGVSARQLEARLSRYGWW</sequence>
<dbReference type="PANTHER" id="PTHR13420">
    <property type="entry name" value="UPF0235 PROTEIN C15ORF40"/>
    <property type="match status" value="1"/>
</dbReference>
<dbReference type="InterPro" id="IPR036591">
    <property type="entry name" value="YggU-like_sf"/>
</dbReference>
<protein>
    <recommendedName>
        <fullName evidence="2">UPF0235 protein NSJP_0417</fullName>
    </recommendedName>
</protein>
<dbReference type="AlphaFoldDB" id="A0A1W1I144"/>
<keyword evidence="4" id="KW-1185">Reference proteome</keyword>
<evidence type="ECO:0000256" key="2">
    <source>
        <dbReference type="HAMAP-Rule" id="MF_00634"/>
    </source>
</evidence>
<dbReference type="PANTHER" id="PTHR13420:SF7">
    <property type="entry name" value="UPF0235 PROTEIN C15ORF40"/>
    <property type="match status" value="1"/>
</dbReference>
<dbReference type="EMBL" id="LT828648">
    <property type="protein sequence ID" value="SLM46589.1"/>
    <property type="molecule type" value="Genomic_DNA"/>
</dbReference>
<dbReference type="RefSeq" id="WP_080885248.1">
    <property type="nucleotide sequence ID" value="NZ_LT828648.1"/>
</dbReference>